<dbReference type="AlphaFoldDB" id="A0AB34IVM8"/>
<sequence length="329" mass="35893">MNSLQIELINRRHSANFGEGEIVSHELMGPRRQGANLGRLIDYSDSEEDVPRVVDWETVARAQQPVTTDVLRSADVGTTFALEDRNCVAHTTWRRVLVTVSGSCAMKITDAHGLIINEPSEGVSLGCQSRVEFIEEFNADGDGDSYYRNPHLRRAPRPRHQEHALIQSSPGRRRATTLSSSESPTARSTAEVELNDAVQCDTATENVEASVEREEEAADGSAAEATESITLQMAEDADAVASADVAEDSAQAAEDAAAACTTFPEEDFPAADLLEAAERLEDAAEQCASAESRDASPEAERTYTSIQVRMMLCTIMLNLNMTCIYLVFY</sequence>
<dbReference type="Proteomes" id="UP001515480">
    <property type="component" value="Unassembled WGS sequence"/>
</dbReference>
<organism evidence="2 3">
    <name type="scientific">Prymnesium parvum</name>
    <name type="common">Toxic golden alga</name>
    <dbReference type="NCBI Taxonomy" id="97485"/>
    <lineage>
        <taxon>Eukaryota</taxon>
        <taxon>Haptista</taxon>
        <taxon>Haptophyta</taxon>
        <taxon>Prymnesiophyceae</taxon>
        <taxon>Prymnesiales</taxon>
        <taxon>Prymnesiaceae</taxon>
        <taxon>Prymnesium</taxon>
    </lineage>
</organism>
<keyword evidence="3" id="KW-1185">Reference proteome</keyword>
<accession>A0AB34IVM8</accession>
<evidence type="ECO:0000313" key="2">
    <source>
        <dbReference type="EMBL" id="KAL1507246.1"/>
    </source>
</evidence>
<evidence type="ECO:0000313" key="3">
    <source>
        <dbReference type="Proteomes" id="UP001515480"/>
    </source>
</evidence>
<name>A0AB34IVM8_PRYPA</name>
<proteinExistence type="predicted"/>
<feature type="compositionally biased region" description="Polar residues" evidence="1">
    <location>
        <begin position="166"/>
        <end position="188"/>
    </location>
</feature>
<feature type="region of interest" description="Disordered" evidence="1">
    <location>
        <begin position="144"/>
        <end position="193"/>
    </location>
</feature>
<reference evidence="2 3" key="1">
    <citation type="journal article" date="2024" name="Science">
        <title>Giant polyketide synthase enzymes in the biosynthesis of giant marine polyether toxins.</title>
        <authorList>
            <person name="Fallon T.R."/>
            <person name="Shende V.V."/>
            <person name="Wierzbicki I.H."/>
            <person name="Pendleton A.L."/>
            <person name="Watervoot N.F."/>
            <person name="Auber R.P."/>
            <person name="Gonzalez D.J."/>
            <person name="Wisecaver J.H."/>
            <person name="Moore B.S."/>
        </authorList>
    </citation>
    <scope>NUCLEOTIDE SEQUENCE [LARGE SCALE GENOMIC DNA]</scope>
    <source>
        <strain evidence="2 3">12B1</strain>
    </source>
</reference>
<dbReference type="EMBL" id="JBGBPQ010000018">
    <property type="protein sequence ID" value="KAL1507246.1"/>
    <property type="molecule type" value="Genomic_DNA"/>
</dbReference>
<protein>
    <submittedName>
        <fullName evidence="2">Uncharacterized protein</fullName>
    </submittedName>
</protein>
<feature type="compositionally biased region" description="Basic residues" evidence="1">
    <location>
        <begin position="150"/>
        <end position="160"/>
    </location>
</feature>
<comment type="caution">
    <text evidence="2">The sequence shown here is derived from an EMBL/GenBank/DDBJ whole genome shotgun (WGS) entry which is preliminary data.</text>
</comment>
<gene>
    <name evidence="2" type="ORF">AB1Y20_008095</name>
</gene>
<evidence type="ECO:0000256" key="1">
    <source>
        <dbReference type="SAM" id="MobiDB-lite"/>
    </source>
</evidence>